<keyword evidence="3" id="KW-1185">Reference proteome</keyword>
<dbReference type="PANTHER" id="PTHR21262:SF0">
    <property type="entry name" value="GTP DIPHOSPHOKINASE RSH3, CHLOROPLASTIC-RELATED"/>
    <property type="match status" value="1"/>
</dbReference>
<dbReference type="InterPro" id="IPR007685">
    <property type="entry name" value="RelA_SpoT"/>
</dbReference>
<protein>
    <recommendedName>
        <fullName evidence="1">RelA/SpoT domain-containing protein</fullName>
    </recommendedName>
</protein>
<dbReference type="InterPro" id="IPR043519">
    <property type="entry name" value="NT_sf"/>
</dbReference>
<organism evidence="2 3">
    <name type="scientific">Platanthera guangdongensis</name>
    <dbReference type="NCBI Taxonomy" id="2320717"/>
    <lineage>
        <taxon>Eukaryota</taxon>
        <taxon>Viridiplantae</taxon>
        <taxon>Streptophyta</taxon>
        <taxon>Embryophyta</taxon>
        <taxon>Tracheophyta</taxon>
        <taxon>Spermatophyta</taxon>
        <taxon>Magnoliopsida</taxon>
        <taxon>Liliopsida</taxon>
        <taxon>Asparagales</taxon>
        <taxon>Orchidaceae</taxon>
        <taxon>Orchidoideae</taxon>
        <taxon>Orchideae</taxon>
        <taxon>Orchidinae</taxon>
        <taxon>Platanthera</taxon>
    </lineage>
</organism>
<evidence type="ECO:0000313" key="3">
    <source>
        <dbReference type="Proteomes" id="UP001412067"/>
    </source>
</evidence>
<dbReference type="Gene3D" id="3.30.460.10">
    <property type="entry name" value="Beta Polymerase, domain 2"/>
    <property type="match status" value="1"/>
</dbReference>
<dbReference type="EMBL" id="JBBWWR010000005">
    <property type="protein sequence ID" value="KAK8967129.1"/>
    <property type="molecule type" value="Genomic_DNA"/>
</dbReference>
<sequence>MDIHLEGEARESLLQTSPSRAVQRYFLQTQKIFRRTIYCVNIEKLEEAPKKEVVCYHILCDRQKSLYNIYWKMLKKKLNMDEILDIHGVRLVVENKGDCFAALNVVHRL</sequence>
<dbReference type="Pfam" id="PF04607">
    <property type="entry name" value="RelA_SpoT"/>
    <property type="match status" value="1"/>
</dbReference>
<dbReference type="SUPFAM" id="SSF81301">
    <property type="entry name" value="Nucleotidyltransferase"/>
    <property type="match status" value="1"/>
</dbReference>
<comment type="caution">
    <text evidence="2">The sequence shown here is derived from an EMBL/GenBank/DDBJ whole genome shotgun (WGS) entry which is preliminary data.</text>
</comment>
<evidence type="ECO:0000259" key="1">
    <source>
        <dbReference type="Pfam" id="PF04607"/>
    </source>
</evidence>
<accession>A0ABR2MU43</accession>
<dbReference type="Proteomes" id="UP001412067">
    <property type="component" value="Unassembled WGS sequence"/>
</dbReference>
<name>A0ABR2MU43_9ASPA</name>
<gene>
    <name evidence="2" type="ORF">KSP40_PGU011630</name>
</gene>
<evidence type="ECO:0000313" key="2">
    <source>
        <dbReference type="EMBL" id="KAK8967129.1"/>
    </source>
</evidence>
<feature type="domain" description="RelA/SpoT" evidence="1">
    <location>
        <begin position="62"/>
        <end position="108"/>
    </location>
</feature>
<proteinExistence type="predicted"/>
<dbReference type="PANTHER" id="PTHR21262">
    <property type="entry name" value="GUANOSINE-3',5'-BIS DIPHOSPHATE 3'-PYROPHOSPHOHYDROLASE"/>
    <property type="match status" value="1"/>
</dbReference>
<reference evidence="2 3" key="1">
    <citation type="journal article" date="2022" name="Nat. Plants">
        <title>Genomes of leafy and leafless Platanthera orchids illuminate the evolution of mycoheterotrophy.</title>
        <authorList>
            <person name="Li M.H."/>
            <person name="Liu K.W."/>
            <person name="Li Z."/>
            <person name="Lu H.C."/>
            <person name="Ye Q.L."/>
            <person name="Zhang D."/>
            <person name="Wang J.Y."/>
            <person name="Li Y.F."/>
            <person name="Zhong Z.M."/>
            <person name="Liu X."/>
            <person name="Yu X."/>
            <person name="Liu D.K."/>
            <person name="Tu X.D."/>
            <person name="Liu B."/>
            <person name="Hao Y."/>
            <person name="Liao X.Y."/>
            <person name="Jiang Y.T."/>
            <person name="Sun W.H."/>
            <person name="Chen J."/>
            <person name="Chen Y.Q."/>
            <person name="Ai Y."/>
            <person name="Zhai J.W."/>
            <person name="Wu S.S."/>
            <person name="Zhou Z."/>
            <person name="Hsiao Y.Y."/>
            <person name="Wu W.L."/>
            <person name="Chen Y.Y."/>
            <person name="Lin Y.F."/>
            <person name="Hsu J.L."/>
            <person name="Li C.Y."/>
            <person name="Wang Z.W."/>
            <person name="Zhao X."/>
            <person name="Zhong W.Y."/>
            <person name="Ma X.K."/>
            <person name="Ma L."/>
            <person name="Huang J."/>
            <person name="Chen G.Z."/>
            <person name="Huang M.Z."/>
            <person name="Huang L."/>
            <person name="Peng D.H."/>
            <person name="Luo Y.B."/>
            <person name="Zou S.Q."/>
            <person name="Chen S.P."/>
            <person name="Lan S."/>
            <person name="Tsai W.C."/>
            <person name="Van de Peer Y."/>
            <person name="Liu Z.J."/>
        </authorList>
    </citation>
    <scope>NUCLEOTIDE SEQUENCE [LARGE SCALE GENOMIC DNA]</scope>
    <source>
        <strain evidence="2">Lor288</strain>
    </source>
</reference>